<dbReference type="OrthoDB" id="237450at2157"/>
<protein>
    <submittedName>
        <fullName evidence="2">Uncharacterized protein</fullName>
    </submittedName>
</protein>
<proteinExistence type="predicted"/>
<dbReference type="EMBL" id="CP058909">
    <property type="protein sequence ID" value="QLH82138.1"/>
    <property type="molecule type" value="Genomic_DNA"/>
</dbReference>
<dbReference type="GeneID" id="56083166"/>
<sequence length="118" mass="13143">MEGKPAPPEVLAEYVVEALDRQTPEKLEAVEEYARELRAYKREVQERDMGEDDVVDDPDVVDVDETEGEGYIVKKWQKCGADCECNDGKGHGPYKWRVTPDGNGGQNWKCLGPVSDGG</sequence>
<feature type="region of interest" description="Disordered" evidence="1">
    <location>
        <begin position="45"/>
        <end position="66"/>
    </location>
</feature>
<gene>
    <name evidence="2" type="ORF">HZS54_11215</name>
</gene>
<accession>A0A7D5PC66</accession>
<evidence type="ECO:0000256" key="1">
    <source>
        <dbReference type="SAM" id="MobiDB-lite"/>
    </source>
</evidence>
<feature type="compositionally biased region" description="Acidic residues" evidence="1">
    <location>
        <begin position="49"/>
        <end position="66"/>
    </location>
</feature>
<evidence type="ECO:0000313" key="2">
    <source>
        <dbReference type="EMBL" id="QLH82138.1"/>
    </source>
</evidence>
<keyword evidence="3" id="KW-1185">Reference proteome</keyword>
<dbReference type="AlphaFoldDB" id="A0A7D5PC66"/>
<dbReference type="Proteomes" id="UP000509346">
    <property type="component" value="Chromosome"/>
</dbReference>
<reference evidence="2 3" key="1">
    <citation type="submission" date="2020-07" db="EMBL/GenBank/DDBJ databases">
        <title>Halosimplex litoreum sp. nov. and Halosimplex rubrum sp. nov., isolated from different salt environments.</title>
        <authorList>
            <person name="Cui H."/>
        </authorList>
    </citation>
    <scope>NUCLEOTIDE SEQUENCE [LARGE SCALE GENOMIC DNA]</scope>
    <source>
        <strain evidence="2 3">R2</strain>
    </source>
</reference>
<dbReference type="KEGG" id="hpel:HZS54_11215"/>
<organism evidence="2 3">
    <name type="scientific">Halosimplex pelagicum</name>
    <dbReference type="NCBI Taxonomy" id="869886"/>
    <lineage>
        <taxon>Archaea</taxon>
        <taxon>Methanobacteriati</taxon>
        <taxon>Methanobacteriota</taxon>
        <taxon>Stenosarchaea group</taxon>
        <taxon>Halobacteria</taxon>
        <taxon>Halobacteriales</taxon>
        <taxon>Haloarculaceae</taxon>
        <taxon>Halosimplex</taxon>
    </lineage>
</organism>
<name>A0A7D5PC66_9EURY</name>
<evidence type="ECO:0000313" key="3">
    <source>
        <dbReference type="Proteomes" id="UP000509346"/>
    </source>
</evidence>
<dbReference type="RefSeq" id="WP_179922606.1">
    <property type="nucleotide sequence ID" value="NZ_CP058909.1"/>
</dbReference>